<evidence type="ECO:0000259" key="6">
    <source>
        <dbReference type="Pfam" id="PF01276"/>
    </source>
</evidence>
<dbReference type="InterPro" id="IPR015421">
    <property type="entry name" value="PyrdxlP-dep_Trfase_major"/>
</dbReference>
<dbReference type="InterPro" id="IPR000310">
    <property type="entry name" value="Orn/Lys/Arg_deCO2ase_major_dom"/>
</dbReference>
<keyword evidence="4" id="KW-0663">Pyridoxal phosphate</keyword>
<gene>
    <name evidence="8" type="ORF">HMPREF1630_07985</name>
</gene>
<evidence type="ECO:0000313" key="9">
    <source>
        <dbReference type="Proteomes" id="UP000029579"/>
    </source>
</evidence>
<feature type="domain" description="Orn/Lys/Arg decarboxylases family 1 pyridoxal-P attachment site" evidence="6">
    <location>
        <begin position="4"/>
        <end position="248"/>
    </location>
</feature>
<feature type="domain" description="Orn/Lys/Arg decarboxylase C-terminal" evidence="7">
    <location>
        <begin position="360"/>
        <end position="427"/>
    </location>
</feature>
<reference evidence="8 9" key="1">
    <citation type="submission" date="2014-07" db="EMBL/GenBank/DDBJ databases">
        <authorList>
            <person name="McCorrison J."/>
            <person name="Sanka R."/>
            <person name="Torralba M."/>
            <person name="Gillis M."/>
            <person name="Haft D.H."/>
            <person name="Methe B."/>
            <person name="Sutton G."/>
            <person name="Nelson K.E."/>
        </authorList>
    </citation>
    <scope>NUCLEOTIDE SEQUENCE [LARGE SCALE GENOMIC DNA]</scope>
    <source>
        <strain evidence="8 9">S7-1-13</strain>
    </source>
</reference>
<comment type="cofactor">
    <cofactor evidence="1">
        <name>pyridoxal 5'-phosphate</name>
        <dbReference type="ChEBI" id="CHEBI:597326"/>
    </cofactor>
</comment>
<comment type="similarity">
    <text evidence="2">Belongs to the Orn/Lys/Arg decarboxylase class-I family.</text>
</comment>
<name>A0A095WZG8_9FIRM</name>
<dbReference type="PANTHER" id="PTHR43277:SF4">
    <property type="entry name" value="ARGININE DECARBOXYLASE"/>
    <property type="match status" value="1"/>
</dbReference>
<evidence type="ECO:0000256" key="5">
    <source>
        <dbReference type="ARBA" id="ARBA00023239"/>
    </source>
</evidence>
<evidence type="ECO:0000256" key="3">
    <source>
        <dbReference type="ARBA" id="ARBA00022793"/>
    </source>
</evidence>
<keyword evidence="3" id="KW-0210">Decarboxylase</keyword>
<keyword evidence="5" id="KW-0456">Lyase</keyword>
<dbReference type="GO" id="GO:0016831">
    <property type="term" value="F:carboxy-lyase activity"/>
    <property type="evidence" value="ECO:0007669"/>
    <property type="project" value="UniProtKB-KW"/>
</dbReference>
<dbReference type="InterPro" id="IPR052357">
    <property type="entry name" value="Orn_Lys_Arg_decarboxylase-I"/>
</dbReference>
<dbReference type="Pfam" id="PF01276">
    <property type="entry name" value="OKR_DC_1"/>
    <property type="match status" value="1"/>
</dbReference>
<evidence type="ECO:0000259" key="7">
    <source>
        <dbReference type="Pfam" id="PF03711"/>
    </source>
</evidence>
<dbReference type="Gene3D" id="3.90.100.10">
    <property type="entry name" value="Orn/Lys/Arg decarboxylase, C-terminal domain"/>
    <property type="match status" value="1"/>
</dbReference>
<evidence type="ECO:0000256" key="2">
    <source>
        <dbReference type="ARBA" id="ARBA00010671"/>
    </source>
</evidence>
<dbReference type="Proteomes" id="UP000029579">
    <property type="component" value="Unassembled WGS sequence"/>
</dbReference>
<dbReference type="PANTHER" id="PTHR43277">
    <property type="entry name" value="ARGININE DECARBOXYLASE"/>
    <property type="match status" value="1"/>
</dbReference>
<dbReference type="InterPro" id="IPR015424">
    <property type="entry name" value="PyrdxlP-dep_Trfase"/>
</dbReference>
<evidence type="ECO:0000256" key="4">
    <source>
        <dbReference type="ARBA" id="ARBA00022898"/>
    </source>
</evidence>
<dbReference type="OrthoDB" id="9815233at2"/>
<dbReference type="AlphaFoldDB" id="A0A095WZG8"/>
<comment type="caution">
    <text evidence="8">The sequence shown here is derived from an EMBL/GenBank/DDBJ whole genome shotgun (WGS) entry which is preliminary data.</text>
</comment>
<dbReference type="InterPro" id="IPR008286">
    <property type="entry name" value="Prn/Lys/Arg_de-COase_C"/>
</dbReference>
<accession>A0A095WZG8</accession>
<proteinExistence type="inferred from homology"/>
<evidence type="ECO:0000256" key="1">
    <source>
        <dbReference type="ARBA" id="ARBA00001933"/>
    </source>
</evidence>
<dbReference type="Pfam" id="PF03711">
    <property type="entry name" value="OKR_DC_1_C"/>
    <property type="match status" value="1"/>
</dbReference>
<evidence type="ECO:0000313" key="8">
    <source>
        <dbReference type="EMBL" id="KGF03210.1"/>
    </source>
</evidence>
<organism evidence="8 9">
    <name type="scientific">Anaerococcus lactolyticus S7-1-13</name>
    <dbReference type="NCBI Taxonomy" id="1284686"/>
    <lineage>
        <taxon>Bacteria</taxon>
        <taxon>Bacillati</taxon>
        <taxon>Bacillota</taxon>
        <taxon>Tissierellia</taxon>
        <taxon>Tissierellales</taxon>
        <taxon>Peptoniphilaceae</taxon>
        <taxon>Anaerococcus</taxon>
    </lineage>
</organism>
<dbReference type="SUPFAM" id="SSF53383">
    <property type="entry name" value="PLP-dependent transferases"/>
    <property type="match status" value="1"/>
</dbReference>
<dbReference type="Gene3D" id="3.40.640.10">
    <property type="entry name" value="Type I PLP-dependent aspartate aminotransferase-like (Major domain)"/>
    <property type="match status" value="1"/>
</dbReference>
<sequence length="450" mass="50964">MLNKIIDDYLKENYYPFHMPGHKRSKLLNPKLGYGRDFTEIDGLDNLNDPKEVFVEMEKKIAEIYAVKDAIISTNGSTTGILVSIRAISQNNKNILIQRSSHKAVYNACLINKLKVDYLGVKTNDIGAIVDISFEDLEDKLKNKTYSAVVVTSPSYEGYILDIEKIYNICKKYKAKLILDMAHGSHLFLTGAYKNAFDIAITSFHKNLPALTPGAAVLVNDDTMIKDLRFAMAIFQTSSPSYLILQSIAYIFENISELENLNQELKPRLRDLYKIKLKNLSLYDSTNKDRSKILISTKNTNINGKTLGDLLKKEKIEIEMTYPSYALLIASIYDTVEGFIRLKNALIKIDETINKSENSFKFTYHNPKKVYDLYEAIDKQAKLIDMKNSIGRVASNFTYAYPPGIPILAPGELIDSKVLENMENLQKNNIKLNLDGTSIAVLIDKMDENC</sequence>
<dbReference type="EMBL" id="JRMW01000041">
    <property type="protein sequence ID" value="KGF03210.1"/>
    <property type="molecule type" value="Genomic_DNA"/>
</dbReference>
<dbReference type="RefSeq" id="WP_037328559.1">
    <property type="nucleotide sequence ID" value="NZ_JRMW01000041.1"/>
</dbReference>
<protein>
    <submittedName>
        <fullName evidence="8">Decarboxylase</fullName>
    </submittedName>
</protein>
<dbReference type="eggNOG" id="COG1982">
    <property type="taxonomic scope" value="Bacteria"/>
</dbReference>